<dbReference type="SUPFAM" id="SSF53335">
    <property type="entry name" value="S-adenosyl-L-methionine-dependent methyltransferases"/>
    <property type="match status" value="1"/>
</dbReference>
<dbReference type="PaxDb" id="2903-EOD26413"/>
<evidence type="ECO:0000259" key="1">
    <source>
        <dbReference type="Pfam" id="PF08241"/>
    </source>
</evidence>
<protein>
    <recommendedName>
        <fullName evidence="1">Methyltransferase type 11 domain-containing protein</fullName>
    </recommendedName>
</protein>
<dbReference type="PANTHER" id="PTHR42912">
    <property type="entry name" value="METHYLTRANSFERASE"/>
    <property type="match status" value="1"/>
</dbReference>
<feature type="domain" description="Methyltransferase type 11" evidence="1">
    <location>
        <begin position="146"/>
        <end position="257"/>
    </location>
</feature>
<evidence type="ECO:0000313" key="2">
    <source>
        <dbReference type="EnsemblProtists" id="EOD26413"/>
    </source>
</evidence>
<dbReference type="Gene3D" id="3.40.50.150">
    <property type="entry name" value="Vaccinia Virus protein VP39"/>
    <property type="match status" value="1"/>
</dbReference>
<dbReference type="AlphaFoldDB" id="A0A0D3JSC8"/>
<dbReference type="KEGG" id="ehx:EMIHUDRAFT_205436"/>
<dbReference type="eggNOG" id="ENOG502S0CH">
    <property type="taxonomic scope" value="Eukaryota"/>
</dbReference>
<dbReference type="Proteomes" id="UP000013827">
    <property type="component" value="Unassembled WGS sequence"/>
</dbReference>
<keyword evidence="3" id="KW-1185">Reference proteome</keyword>
<dbReference type="GO" id="GO:0008757">
    <property type="term" value="F:S-adenosylmethionine-dependent methyltransferase activity"/>
    <property type="evidence" value="ECO:0007669"/>
    <property type="project" value="InterPro"/>
</dbReference>
<dbReference type="InterPro" id="IPR029063">
    <property type="entry name" value="SAM-dependent_MTases_sf"/>
</dbReference>
<sequence length="402" mass="43130">MLALLVTLQSLLRPPPPRSRGLAMRGGGIDIGRALLDAALSSPLYKAVLVPQAQRTMVETAERNGVPWRDALDWIKARGPWRLSEDDSAVAIPEYYRRPFHAYEQGNLCWDAAWEGEIASRAAFRGAFDEALASLGAECPAGGSLVDLGCGSGISTRRLAAAHPQAGSVVGVDLSPHFLAVGRRLLELEEEERRRWVQPLEPDGRISLLHADAAATGLAACSVDVVQLSLVMHELPPAAAGDIFAEAHRILRPGGQLWEGFSKLRSNPLLFSLIRSTEPYLDAYADWQTAEGVPGGGPAAALAEVGFGRIRLAAATGRHFALVCSRPLNGCEPDRAVDDRRAATAKPDTHLKTRKIAQLKAEMAEAEASGDLDRIMTLMGTLLALEGGAGTCVPYPFYPSHQ</sequence>
<reference evidence="2" key="2">
    <citation type="submission" date="2024-10" db="UniProtKB">
        <authorList>
            <consortium name="EnsemblProtists"/>
        </authorList>
    </citation>
    <scope>IDENTIFICATION</scope>
</reference>
<accession>A0A0D3JSC8</accession>
<dbReference type="Pfam" id="PF08241">
    <property type="entry name" value="Methyltransf_11"/>
    <property type="match status" value="1"/>
</dbReference>
<dbReference type="PANTHER" id="PTHR42912:SF80">
    <property type="entry name" value="METHYLTRANSFERASE DOMAIN-CONTAINING PROTEIN"/>
    <property type="match status" value="1"/>
</dbReference>
<organism evidence="2 3">
    <name type="scientific">Emiliania huxleyi (strain CCMP1516)</name>
    <dbReference type="NCBI Taxonomy" id="280463"/>
    <lineage>
        <taxon>Eukaryota</taxon>
        <taxon>Haptista</taxon>
        <taxon>Haptophyta</taxon>
        <taxon>Prymnesiophyceae</taxon>
        <taxon>Isochrysidales</taxon>
        <taxon>Noelaerhabdaceae</taxon>
        <taxon>Emiliania</taxon>
    </lineage>
</organism>
<dbReference type="InterPro" id="IPR050508">
    <property type="entry name" value="Methyltransf_Superfamily"/>
</dbReference>
<evidence type="ECO:0000313" key="3">
    <source>
        <dbReference type="Proteomes" id="UP000013827"/>
    </source>
</evidence>
<name>A0A0D3JSC8_EMIH1</name>
<dbReference type="HOGENOM" id="CLU_053941_0_1_1"/>
<reference evidence="3" key="1">
    <citation type="journal article" date="2013" name="Nature">
        <title>Pan genome of the phytoplankton Emiliania underpins its global distribution.</title>
        <authorList>
            <person name="Read B.A."/>
            <person name="Kegel J."/>
            <person name="Klute M.J."/>
            <person name="Kuo A."/>
            <person name="Lefebvre S.C."/>
            <person name="Maumus F."/>
            <person name="Mayer C."/>
            <person name="Miller J."/>
            <person name="Monier A."/>
            <person name="Salamov A."/>
            <person name="Young J."/>
            <person name="Aguilar M."/>
            <person name="Claverie J.M."/>
            <person name="Frickenhaus S."/>
            <person name="Gonzalez K."/>
            <person name="Herman E.K."/>
            <person name="Lin Y.C."/>
            <person name="Napier J."/>
            <person name="Ogata H."/>
            <person name="Sarno A.F."/>
            <person name="Shmutz J."/>
            <person name="Schroeder D."/>
            <person name="de Vargas C."/>
            <person name="Verret F."/>
            <person name="von Dassow P."/>
            <person name="Valentin K."/>
            <person name="Van de Peer Y."/>
            <person name="Wheeler G."/>
            <person name="Dacks J.B."/>
            <person name="Delwiche C.F."/>
            <person name="Dyhrman S.T."/>
            <person name="Glockner G."/>
            <person name="John U."/>
            <person name="Richards T."/>
            <person name="Worden A.Z."/>
            <person name="Zhang X."/>
            <person name="Grigoriev I.V."/>
            <person name="Allen A.E."/>
            <person name="Bidle K."/>
            <person name="Borodovsky M."/>
            <person name="Bowler C."/>
            <person name="Brownlee C."/>
            <person name="Cock J.M."/>
            <person name="Elias M."/>
            <person name="Gladyshev V.N."/>
            <person name="Groth M."/>
            <person name="Guda C."/>
            <person name="Hadaegh A."/>
            <person name="Iglesias-Rodriguez M.D."/>
            <person name="Jenkins J."/>
            <person name="Jones B.M."/>
            <person name="Lawson T."/>
            <person name="Leese F."/>
            <person name="Lindquist E."/>
            <person name="Lobanov A."/>
            <person name="Lomsadze A."/>
            <person name="Malik S.B."/>
            <person name="Marsh M.E."/>
            <person name="Mackinder L."/>
            <person name="Mock T."/>
            <person name="Mueller-Roeber B."/>
            <person name="Pagarete A."/>
            <person name="Parker M."/>
            <person name="Probert I."/>
            <person name="Quesneville H."/>
            <person name="Raines C."/>
            <person name="Rensing S.A."/>
            <person name="Riano-Pachon D.M."/>
            <person name="Richier S."/>
            <person name="Rokitta S."/>
            <person name="Shiraiwa Y."/>
            <person name="Soanes D.M."/>
            <person name="van der Giezen M."/>
            <person name="Wahlund T.M."/>
            <person name="Williams B."/>
            <person name="Wilson W."/>
            <person name="Wolfe G."/>
            <person name="Wurch L.L."/>
        </authorList>
    </citation>
    <scope>NUCLEOTIDE SEQUENCE</scope>
</reference>
<dbReference type="EnsemblProtists" id="EOD26413">
    <property type="protein sequence ID" value="EOD26413"/>
    <property type="gene ID" value="EMIHUDRAFT_205436"/>
</dbReference>
<dbReference type="InterPro" id="IPR013216">
    <property type="entry name" value="Methyltransf_11"/>
</dbReference>
<dbReference type="GeneID" id="17271959"/>
<dbReference type="CDD" id="cd02440">
    <property type="entry name" value="AdoMet_MTases"/>
    <property type="match status" value="1"/>
</dbReference>
<dbReference type="RefSeq" id="XP_005778842.1">
    <property type="nucleotide sequence ID" value="XM_005778785.1"/>
</dbReference>
<proteinExistence type="predicted"/>
<dbReference type="OMA" id="GCSVGMS"/>